<dbReference type="Proteomes" id="UP000694523">
    <property type="component" value="Unplaced"/>
</dbReference>
<dbReference type="AlphaFoldDB" id="A0A8C6T2J0"/>
<keyword evidence="3" id="KW-1185">Reference proteome</keyword>
<dbReference type="Gene3D" id="3.90.320.10">
    <property type="match status" value="1"/>
</dbReference>
<dbReference type="GO" id="GO:0006281">
    <property type="term" value="P:DNA repair"/>
    <property type="evidence" value="ECO:0007669"/>
    <property type="project" value="UniProtKB-ARBA"/>
</dbReference>
<accession>A0A8C6T2J0</accession>
<reference evidence="2" key="2">
    <citation type="submission" date="2025-09" db="UniProtKB">
        <authorList>
            <consortium name="Ensembl"/>
        </authorList>
    </citation>
    <scope>IDENTIFICATION</scope>
</reference>
<dbReference type="Ensembl" id="ENSNMLT00000017228.1">
    <property type="protein sequence ID" value="ENSNMLP00000015336.1"/>
    <property type="gene ID" value="ENSNMLG00000010168.1"/>
</dbReference>
<protein>
    <recommendedName>
        <fullName evidence="1">YqaJ viral recombinase domain-containing protein</fullName>
    </recommendedName>
</protein>
<sequence>MENQWLTPVLKSIEPMKLEDMVFAKPHYTPKRRDVKQGYAVRKLFSVNRSTRQEPAMSLDEFAAVLMPECPSAVAFQYALPDAQPTYEVYDDINVCLSEMCITSVNPPPTLTKVAEKYTTAEELWSNLPQYSTEEVSSLEAATREQAVSELWKQHRNGRITASKAHHVWKRMKTQDAEKGCHSLVSSITGKAFVNPNIPALKYGRVNEPFAVTAYMSSQKASHSNLKVTQCGLFVMQDHVFAAASPDRLVSCSCCGEGLLEVKCPFSAADQPANVKHVTYLEIVNGKTHLKHMHEYYSQVQYQMGVTKRLWCDFFVYTKSDCFVERILFDETHWLELLTSATDFFKTYICDALVNKVE</sequence>
<dbReference type="SUPFAM" id="SSF52980">
    <property type="entry name" value="Restriction endonuclease-like"/>
    <property type="match status" value="1"/>
</dbReference>
<organism evidence="2 3">
    <name type="scientific">Neogobius melanostomus</name>
    <name type="common">round goby</name>
    <dbReference type="NCBI Taxonomy" id="47308"/>
    <lineage>
        <taxon>Eukaryota</taxon>
        <taxon>Metazoa</taxon>
        <taxon>Chordata</taxon>
        <taxon>Craniata</taxon>
        <taxon>Vertebrata</taxon>
        <taxon>Euteleostomi</taxon>
        <taxon>Actinopterygii</taxon>
        <taxon>Neopterygii</taxon>
        <taxon>Teleostei</taxon>
        <taxon>Neoteleostei</taxon>
        <taxon>Acanthomorphata</taxon>
        <taxon>Gobiaria</taxon>
        <taxon>Gobiiformes</taxon>
        <taxon>Gobioidei</taxon>
        <taxon>Gobiidae</taxon>
        <taxon>Benthophilinae</taxon>
        <taxon>Neogobiini</taxon>
        <taxon>Neogobius</taxon>
    </lineage>
</organism>
<dbReference type="Pfam" id="PF09588">
    <property type="entry name" value="YqaJ"/>
    <property type="match status" value="1"/>
</dbReference>
<dbReference type="InterPro" id="IPR019080">
    <property type="entry name" value="YqaJ_viral_recombinase"/>
</dbReference>
<evidence type="ECO:0000313" key="2">
    <source>
        <dbReference type="Ensembl" id="ENSNMLP00000015336.1"/>
    </source>
</evidence>
<reference evidence="2" key="1">
    <citation type="submission" date="2025-08" db="UniProtKB">
        <authorList>
            <consortium name="Ensembl"/>
        </authorList>
    </citation>
    <scope>IDENTIFICATION</scope>
</reference>
<dbReference type="InterPro" id="IPR011335">
    <property type="entry name" value="Restrct_endonuc-II-like"/>
</dbReference>
<evidence type="ECO:0000313" key="3">
    <source>
        <dbReference type="Proteomes" id="UP000694523"/>
    </source>
</evidence>
<name>A0A8C6T2J0_9GOBI</name>
<dbReference type="PANTHER" id="PTHR47526">
    <property type="entry name" value="ATP-DEPENDENT DNA HELICASE"/>
    <property type="match status" value="1"/>
</dbReference>
<proteinExistence type="predicted"/>
<dbReference type="PANTHER" id="PTHR47526:SF3">
    <property type="entry name" value="PHD-TYPE DOMAIN-CONTAINING PROTEIN"/>
    <property type="match status" value="1"/>
</dbReference>
<dbReference type="InterPro" id="IPR011604">
    <property type="entry name" value="PDDEXK-like_dom_sf"/>
</dbReference>
<dbReference type="CDD" id="cd22343">
    <property type="entry name" value="PDDEXK_lambda_exonuclease-like"/>
    <property type="match status" value="1"/>
</dbReference>
<evidence type="ECO:0000259" key="1">
    <source>
        <dbReference type="Pfam" id="PF09588"/>
    </source>
</evidence>
<feature type="domain" description="YqaJ viral recombinase" evidence="1">
    <location>
        <begin position="152"/>
        <end position="308"/>
    </location>
</feature>